<dbReference type="Proteomes" id="UP000003929">
    <property type="component" value="Segment"/>
</dbReference>
<dbReference type="RefSeq" id="YP_009666079.1">
    <property type="nucleotide sequence ID" value="NC_043427.1"/>
</dbReference>
<evidence type="ECO:0000313" key="1">
    <source>
        <dbReference type="EMBL" id="CCG27847.1"/>
    </source>
</evidence>
<dbReference type="GeneID" id="40526262"/>
<sequence>MELVDEIRWLREALQDLEDRVINWVSRPRVYTSLREAFEHTATDIMLARTLLDIAAYREELARIERVVKDAWG</sequence>
<reference evidence="1 2" key="1">
    <citation type="journal article" date="2012" name="Proc. Natl. Acad. Sci. U.S.A.">
        <title>Archaeal virus with exceptional virion architecture and the largest single-stranded DNA genome.</title>
        <authorList>
            <person name="Mochizuki T."/>
            <person name="Krupovic M."/>
            <person name="Pehau-Arnaudet G."/>
            <person name="Sako Y."/>
            <person name="Forterre P."/>
            <person name="Prangishvili D."/>
        </authorList>
    </citation>
    <scope>NUCLEOTIDE SEQUENCE [LARGE SCALE GENOMIC DNA]</scope>
</reference>
<evidence type="ECO:0000313" key="2">
    <source>
        <dbReference type="Proteomes" id="UP000003929"/>
    </source>
</evidence>
<proteinExistence type="predicted"/>
<dbReference type="EMBL" id="HE681887">
    <property type="protein sequence ID" value="CCG27847.1"/>
    <property type="molecule type" value="Genomic_DNA"/>
</dbReference>
<keyword evidence="2" id="KW-1185">Reference proteome</keyword>
<organism evidence="1 2">
    <name type="scientific">Alphaspiravirus yamagawaense</name>
    <dbReference type="NCBI Taxonomy" id="1157339"/>
    <lineage>
        <taxon>Viruses</taxon>
        <taxon>Viruses incertae sedis</taxon>
        <taxon>Spiraviridae</taxon>
        <taxon>Alphaspiravirus</taxon>
    </lineage>
</organism>
<name>J7Q7J6_9VIRU</name>
<protein>
    <submittedName>
        <fullName evidence="1">Uncharacterized protein</fullName>
    </submittedName>
</protein>
<dbReference type="KEGG" id="vg:40526262"/>
<gene>
    <name evidence="1" type="primary">34-73</name>
</gene>
<accession>J7Q7J6</accession>